<accession>A0A9P9F9A8</accession>
<evidence type="ECO:0000313" key="2">
    <source>
        <dbReference type="Proteomes" id="UP000717696"/>
    </source>
</evidence>
<dbReference type="AlphaFoldDB" id="A0A9P9F9A8"/>
<name>A0A9P9F9A8_9HYPO</name>
<sequence>MALGQFEFTLLASVLVAYIIFTPEPLVLLRNLIAWALLTWLAWAGYRHWETSAWTRKLVTGFYNDRVPSTIFSLCWGEVLGTLTGWSIKPIETILNKCTGVGIEFANIFGWLRRVGLAPGAPTLCCQFGLGSNPSNASFTDTTAESVGALPRHKKYYAILVTTPPVHVYGPVSDHLHKAPDRPETIPWNATSTSSIPPILASLAFRRHFALCLVPTGLWESKTKTLAKKIDGQLFWDYSGDMSSSSRGAAWSPNRVSSINAIQELGIVGSNCDAIMDCTNYYYQLREDWKYFNIWWNDADFAIVLACLVDRNAVSICRILMRRRDELREVEVTMPRQTSARRATFMTFAAASGLMAVTGGLAAPVAVPLFAAAGASHFAQDVLRTGEEGRRDRRMASSEELQSKFPQLRQLFA</sequence>
<dbReference type="OrthoDB" id="4583723at2759"/>
<keyword evidence="2" id="KW-1185">Reference proteome</keyword>
<dbReference type="EMBL" id="JAGMUU010000004">
    <property type="protein sequence ID" value="KAH7155696.1"/>
    <property type="molecule type" value="Genomic_DNA"/>
</dbReference>
<protein>
    <submittedName>
        <fullName evidence="1">Uncharacterized protein</fullName>
    </submittedName>
</protein>
<evidence type="ECO:0000313" key="1">
    <source>
        <dbReference type="EMBL" id="KAH7155696.1"/>
    </source>
</evidence>
<gene>
    <name evidence="1" type="ORF">B0J13DRAFT_672671</name>
</gene>
<organism evidence="1 2">
    <name type="scientific">Dactylonectria estremocensis</name>
    <dbReference type="NCBI Taxonomy" id="1079267"/>
    <lineage>
        <taxon>Eukaryota</taxon>
        <taxon>Fungi</taxon>
        <taxon>Dikarya</taxon>
        <taxon>Ascomycota</taxon>
        <taxon>Pezizomycotina</taxon>
        <taxon>Sordariomycetes</taxon>
        <taxon>Hypocreomycetidae</taxon>
        <taxon>Hypocreales</taxon>
        <taxon>Nectriaceae</taxon>
        <taxon>Dactylonectria</taxon>
    </lineage>
</organism>
<reference evidence="1" key="1">
    <citation type="journal article" date="2021" name="Nat. Commun.">
        <title>Genetic determinants of endophytism in the Arabidopsis root mycobiome.</title>
        <authorList>
            <person name="Mesny F."/>
            <person name="Miyauchi S."/>
            <person name="Thiergart T."/>
            <person name="Pickel B."/>
            <person name="Atanasova L."/>
            <person name="Karlsson M."/>
            <person name="Huettel B."/>
            <person name="Barry K.W."/>
            <person name="Haridas S."/>
            <person name="Chen C."/>
            <person name="Bauer D."/>
            <person name="Andreopoulos W."/>
            <person name="Pangilinan J."/>
            <person name="LaButti K."/>
            <person name="Riley R."/>
            <person name="Lipzen A."/>
            <person name="Clum A."/>
            <person name="Drula E."/>
            <person name="Henrissat B."/>
            <person name="Kohler A."/>
            <person name="Grigoriev I.V."/>
            <person name="Martin F.M."/>
            <person name="Hacquard S."/>
        </authorList>
    </citation>
    <scope>NUCLEOTIDE SEQUENCE</scope>
    <source>
        <strain evidence="1">MPI-CAGE-AT-0021</strain>
    </source>
</reference>
<dbReference type="Proteomes" id="UP000717696">
    <property type="component" value="Unassembled WGS sequence"/>
</dbReference>
<proteinExistence type="predicted"/>
<comment type="caution">
    <text evidence="1">The sequence shown here is derived from an EMBL/GenBank/DDBJ whole genome shotgun (WGS) entry which is preliminary data.</text>
</comment>